<organism evidence="1 2">
    <name type="scientific">Suillus placidus</name>
    <dbReference type="NCBI Taxonomy" id="48579"/>
    <lineage>
        <taxon>Eukaryota</taxon>
        <taxon>Fungi</taxon>
        <taxon>Dikarya</taxon>
        <taxon>Basidiomycota</taxon>
        <taxon>Agaricomycotina</taxon>
        <taxon>Agaricomycetes</taxon>
        <taxon>Agaricomycetidae</taxon>
        <taxon>Boletales</taxon>
        <taxon>Suillineae</taxon>
        <taxon>Suillaceae</taxon>
        <taxon>Suillus</taxon>
    </lineage>
</organism>
<keyword evidence="2" id="KW-1185">Reference proteome</keyword>
<protein>
    <submittedName>
        <fullName evidence="1">Uncharacterized protein</fullName>
    </submittedName>
</protein>
<proteinExistence type="predicted"/>
<comment type="caution">
    <text evidence="1">The sequence shown here is derived from an EMBL/GenBank/DDBJ whole genome shotgun (WGS) entry which is preliminary data.</text>
</comment>
<reference evidence="1" key="1">
    <citation type="journal article" date="2020" name="New Phytol.">
        <title>Comparative genomics reveals dynamic genome evolution in host specialist ectomycorrhizal fungi.</title>
        <authorList>
            <person name="Lofgren L.A."/>
            <person name="Nguyen N.H."/>
            <person name="Vilgalys R."/>
            <person name="Ruytinx J."/>
            <person name="Liao H.L."/>
            <person name="Branco S."/>
            <person name="Kuo A."/>
            <person name="LaButti K."/>
            <person name="Lipzen A."/>
            <person name="Andreopoulos W."/>
            <person name="Pangilinan J."/>
            <person name="Riley R."/>
            <person name="Hundley H."/>
            <person name="Na H."/>
            <person name="Barry K."/>
            <person name="Grigoriev I.V."/>
            <person name="Stajich J.E."/>
            <person name="Kennedy P.G."/>
        </authorList>
    </citation>
    <scope>NUCLEOTIDE SEQUENCE</scope>
    <source>
        <strain evidence="1">DOB743</strain>
    </source>
</reference>
<dbReference type="Proteomes" id="UP000714275">
    <property type="component" value="Unassembled WGS sequence"/>
</dbReference>
<evidence type="ECO:0000313" key="1">
    <source>
        <dbReference type="EMBL" id="KAG1778116.1"/>
    </source>
</evidence>
<dbReference type="AlphaFoldDB" id="A0A9P6ZX05"/>
<accession>A0A9P6ZX05</accession>
<dbReference type="OrthoDB" id="2625358at2759"/>
<dbReference type="EMBL" id="JABBWD010000017">
    <property type="protein sequence ID" value="KAG1778116.1"/>
    <property type="molecule type" value="Genomic_DNA"/>
</dbReference>
<gene>
    <name evidence="1" type="ORF">EV702DRAFT_1044807</name>
</gene>
<sequence>MTYLTLVLSQIRIIQPVEVVSLIPEVDLGMRLSIWVVGITCWYRIEYSVKKLSGTKSPVGTGSELVVQEHLNQSYNDPRCQATAYDQKTGVPVMGYIPQNMDSVKDNQQFYLNQTKTCHENLKNLQCRWRISWHYDGETHIGFIMSSPIVIDTTNTVSVCGDIVFFEVDGVLPNWKTYSFKVSFHGPGTKYNFQTILFRLREGADPDSEVTICVETSETVKAETTEEDTSVKFEEEATVICDSEDVKIKLDGISAFHCAAMHSPSSNF</sequence>
<evidence type="ECO:0000313" key="2">
    <source>
        <dbReference type="Proteomes" id="UP000714275"/>
    </source>
</evidence>
<name>A0A9P6ZX05_9AGAM</name>